<comment type="subcellular location">
    <subcellularLocation>
        <location evidence="1">Cell membrane</location>
        <topology evidence="1">Multi-pass membrane protein</topology>
    </subcellularLocation>
</comment>
<evidence type="ECO:0000256" key="1">
    <source>
        <dbReference type="ARBA" id="ARBA00004651"/>
    </source>
</evidence>
<keyword evidence="5 6" id="KW-0472">Membrane</keyword>
<evidence type="ECO:0000313" key="7">
    <source>
        <dbReference type="EMBL" id="MFC5713156.1"/>
    </source>
</evidence>
<dbReference type="Pfam" id="PF03631">
    <property type="entry name" value="Virul_fac_BrkB"/>
    <property type="match status" value="1"/>
</dbReference>
<keyword evidence="3 6" id="KW-0812">Transmembrane</keyword>
<dbReference type="PIRSF" id="PIRSF035875">
    <property type="entry name" value="RNase_BN"/>
    <property type="match status" value="1"/>
</dbReference>
<keyword evidence="8" id="KW-1185">Reference proteome</keyword>
<dbReference type="RefSeq" id="WP_385940697.1">
    <property type="nucleotide sequence ID" value="NZ_JBHSOZ010000004.1"/>
</dbReference>
<name>A0ABW0YNZ2_9BACI</name>
<organism evidence="7 8">
    <name type="scientific">Thalassorhabdus alkalitolerans</name>
    <dbReference type="NCBI Taxonomy" id="2282697"/>
    <lineage>
        <taxon>Bacteria</taxon>
        <taxon>Bacillati</taxon>
        <taxon>Bacillota</taxon>
        <taxon>Bacilli</taxon>
        <taxon>Bacillales</taxon>
        <taxon>Bacillaceae</taxon>
        <taxon>Thalassorhabdus</taxon>
    </lineage>
</organism>
<evidence type="ECO:0000256" key="3">
    <source>
        <dbReference type="ARBA" id="ARBA00022692"/>
    </source>
</evidence>
<evidence type="ECO:0000256" key="2">
    <source>
        <dbReference type="ARBA" id="ARBA00022475"/>
    </source>
</evidence>
<sequence length="265" mass="30031">MYLKYARSLMKRFADHDLISLGAQCAYFLLLSLFPFLIFIVTLLTYLPFTFQDVYNLLEEDYVPPEVLGIVENQWEVLTAHQNTGLLSFSIIFTIWTASLALNSILRTLNLAYHVTERRGMVKARIVSISLTISMFLVVLTALVVQVIGSNLLEYIEIEPVILDYDVLRWLVSSVILFIVFSILYLVGPNTRLNIKEVYTGAIFATVGWQLTSLGFSYYLNNFANYTATYGSIGAVIALMVWFHLSSVIILFGGEINAARKEDFT</sequence>
<reference evidence="8" key="1">
    <citation type="journal article" date="2019" name="Int. J. Syst. Evol. Microbiol.">
        <title>The Global Catalogue of Microorganisms (GCM) 10K type strain sequencing project: providing services to taxonomists for standard genome sequencing and annotation.</title>
        <authorList>
            <consortium name="The Broad Institute Genomics Platform"/>
            <consortium name="The Broad Institute Genome Sequencing Center for Infectious Disease"/>
            <person name="Wu L."/>
            <person name="Ma J."/>
        </authorList>
    </citation>
    <scope>NUCLEOTIDE SEQUENCE [LARGE SCALE GENOMIC DNA]</scope>
    <source>
        <strain evidence="8">CECT 7184</strain>
    </source>
</reference>
<protein>
    <submittedName>
        <fullName evidence="7">YihY/virulence factor BrkB family protein</fullName>
    </submittedName>
</protein>
<evidence type="ECO:0000256" key="4">
    <source>
        <dbReference type="ARBA" id="ARBA00022989"/>
    </source>
</evidence>
<feature type="transmembrane region" description="Helical" evidence="6">
    <location>
        <begin position="86"/>
        <end position="106"/>
    </location>
</feature>
<keyword evidence="2" id="KW-1003">Cell membrane</keyword>
<gene>
    <name evidence="7" type="ORF">ACFPU1_10200</name>
</gene>
<dbReference type="PANTHER" id="PTHR30213">
    <property type="entry name" value="INNER MEMBRANE PROTEIN YHJD"/>
    <property type="match status" value="1"/>
</dbReference>
<evidence type="ECO:0000313" key="8">
    <source>
        <dbReference type="Proteomes" id="UP001596142"/>
    </source>
</evidence>
<dbReference type="EMBL" id="JBHSOZ010000004">
    <property type="protein sequence ID" value="MFC5713156.1"/>
    <property type="molecule type" value="Genomic_DNA"/>
</dbReference>
<feature type="transmembrane region" description="Helical" evidence="6">
    <location>
        <begin position="168"/>
        <end position="187"/>
    </location>
</feature>
<dbReference type="PANTHER" id="PTHR30213:SF0">
    <property type="entry name" value="UPF0761 MEMBRANE PROTEIN YIHY"/>
    <property type="match status" value="1"/>
</dbReference>
<accession>A0ABW0YNZ2</accession>
<dbReference type="InterPro" id="IPR017039">
    <property type="entry name" value="Virul_fac_BrkB"/>
</dbReference>
<evidence type="ECO:0000256" key="6">
    <source>
        <dbReference type="SAM" id="Phobius"/>
    </source>
</evidence>
<evidence type="ECO:0000256" key="5">
    <source>
        <dbReference type="ARBA" id="ARBA00023136"/>
    </source>
</evidence>
<keyword evidence="4 6" id="KW-1133">Transmembrane helix</keyword>
<dbReference type="NCBIfam" id="TIGR00765">
    <property type="entry name" value="yihY_not_rbn"/>
    <property type="match status" value="1"/>
</dbReference>
<feature type="transmembrane region" description="Helical" evidence="6">
    <location>
        <begin position="199"/>
        <end position="220"/>
    </location>
</feature>
<comment type="caution">
    <text evidence="7">The sequence shown here is derived from an EMBL/GenBank/DDBJ whole genome shotgun (WGS) entry which is preliminary data.</text>
</comment>
<proteinExistence type="predicted"/>
<dbReference type="Proteomes" id="UP001596142">
    <property type="component" value="Unassembled WGS sequence"/>
</dbReference>
<feature type="transmembrane region" description="Helical" evidence="6">
    <location>
        <begin position="21"/>
        <end position="47"/>
    </location>
</feature>
<feature type="transmembrane region" description="Helical" evidence="6">
    <location>
        <begin position="232"/>
        <end position="252"/>
    </location>
</feature>
<feature type="transmembrane region" description="Helical" evidence="6">
    <location>
        <begin position="126"/>
        <end position="148"/>
    </location>
</feature>